<sequence>MTDFTTTPTLTGDLVVLRPAGRADAPRLHELLGDPEVSRLTGSVHATEELTAVPWTVEELEEIYERWARADDRVVWVVVERSSGTVVGEALLLDHDPENRSCGFRVWLSGARDRGLGTEATRLAVGHAFDGLGLHRVQLEVYDFNPRARRVYEKVGFVHEGTQREALLFDGEWIDAHVMGILEQDWRALTGR</sequence>
<name>A0A543KK52_9MICO</name>
<dbReference type="PROSITE" id="PS51186">
    <property type="entry name" value="GNAT"/>
    <property type="match status" value="1"/>
</dbReference>
<dbReference type="Gene3D" id="3.40.630.30">
    <property type="match status" value="1"/>
</dbReference>
<proteinExistence type="predicted"/>
<gene>
    <name evidence="2" type="ORF">FB476_0296</name>
</gene>
<dbReference type="OrthoDB" id="9814648at2"/>
<dbReference type="Pfam" id="PF13302">
    <property type="entry name" value="Acetyltransf_3"/>
    <property type="match status" value="1"/>
</dbReference>
<dbReference type="PANTHER" id="PTHR43610:SF1">
    <property type="entry name" value="N-ACETYLTRANSFERASE DOMAIN-CONTAINING PROTEIN"/>
    <property type="match status" value="1"/>
</dbReference>
<dbReference type="PANTHER" id="PTHR43610">
    <property type="entry name" value="BLL6696 PROTEIN"/>
    <property type="match status" value="1"/>
</dbReference>
<comment type="caution">
    <text evidence="2">The sequence shown here is derived from an EMBL/GenBank/DDBJ whole genome shotgun (WGS) entry which is preliminary data.</text>
</comment>
<accession>A0A543KK52</accession>
<dbReference type="EMBL" id="VFPU01000001">
    <property type="protein sequence ID" value="TQM95453.1"/>
    <property type="molecule type" value="Genomic_DNA"/>
</dbReference>
<protein>
    <submittedName>
        <fullName evidence="2">RimJ/RimL family protein N-acetyltransferase</fullName>
    </submittedName>
</protein>
<dbReference type="RefSeq" id="WP_141817211.1">
    <property type="nucleotide sequence ID" value="NZ_BAAAIL010000003.1"/>
</dbReference>
<keyword evidence="3" id="KW-1185">Reference proteome</keyword>
<dbReference type="InterPro" id="IPR016181">
    <property type="entry name" value="Acyl_CoA_acyltransferase"/>
</dbReference>
<feature type="domain" description="N-acetyltransferase" evidence="1">
    <location>
        <begin position="15"/>
        <end position="180"/>
    </location>
</feature>
<dbReference type="GO" id="GO:0016747">
    <property type="term" value="F:acyltransferase activity, transferring groups other than amino-acyl groups"/>
    <property type="evidence" value="ECO:0007669"/>
    <property type="project" value="InterPro"/>
</dbReference>
<dbReference type="SUPFAM" id="SSF55729">
    <property type="entry name" value="Acyl-CoA N-acyltransferases (Nat)"/>
    <property type="match status" value="1"/>
</dbReference>
<evidence type="ECO:0000313" key="3">
    <source>
        <dbReference type="Proteomes" id="UP000315133"/>
    </source>
</evidence>
<evidence type="ECO:0000313" key="2">
    <source>
        <dbReference type="EMBL" id="TQM95453.1"/>
    </source>
</evidence>
<organism evidence="2 3">
    <name type="scientific">Ornithinimicrobium humiphilum</name>
    <dbReference type="NCBI Taxonomy" id="125288"/>
    <lineage>
        <taxon>Bacteria</taxon>
        <taxon>Bacillati</taxon>
        <taxon>Actinomycetota</taxon>
        <taxon>Actinomycetes</taxon>
        <taxon>Micrococcales</taxon>
        <taxon>Ornithinimicrobiaceae</taxon>
        <taxon>Ornithinimicrobium</taxon>
    </lineage>
</organism>
<keyword evidence="2" id="KW-0808">Transferase</keyword>
<dbReference type="AlphaFoldDB" id="A0A543KK52"/>
<reference evidence="2 3" key="1">
    <citation type="submission" date="2019-06" db="EMBL/GenBank/DDBJ databases">
        <title>Sequencing the genomes of 1000 actinobacteria strains.</title>
        <authorList>
            <person name="Klenk H.-P."/>
        </authorList>
    </citation>
    <scope>NUCLEOTIDE SEQUENCE [LARGE SCALE GENOMIC DNA]</scope>
    <source>
        <strain evidence="2 3">DSM 12362</strain>
    </source>
</reference>
<dbReference type="InterPro" id="IPR000182">
    <property type="entry name" value="GNAT_dom"/>
</dbReference>
<evidence type="ECO:0000259" key="1">
    <source>
        <dbReference type="PROSITE" id="PS51186"/>
    </source>
</evidence>
<dbReference type="Proteomes" id="UP000315133">
    <property type="component" value="Unassembled WGS sequence"/>
</dbReference>